<evidence type="ECO:0000313" key="2">
    <source>
        <dbReference type="Proteomes" id="UP000799537"/>
    </source>
</evidence>
<protein>
    <submittedName>
        <fullName evidence="1">Uncharacterized protein</fullName>
    </submittedName>
</protein>
<sequence length="292" mass="32581">MAMAPPAKRRHEEEADIAYAQDSNNNGYPTALYAPPPPPTYYPSLPCPTPTGQPPPIADMISLLREQDLHDLLTQIVQTEPSHFAHALLTDTYTTHILAQRAKVIDFDHYSKSAWYTLNKSHYTKLSGSKQYDASWDAMAEVTGCIHAIAERATPETSYGTKLNALETLRGDCLTSEVRKQFASDHCLEDTVNSILEGMTVEERIQAGQNISEIGKPNLLEKMRWVHNDGDGYCIFEEIGYAVEVLEFGETEEEQDGEEEENEEEDYSLVVLNPIIAAAQPLNGLNHVITID</sequence>
<dbReference type="RefSeq" id="XP_033668580.1">
    <property type="nucleotide sequence ID" value="XM_033806056.1"/>
</dbReference>
<reference evidence="1" key="1">
    <citation type="journal article" date="2020" name="Stud. Mycol.">
        <title>101 Dothideomycetes genomes: a test case for predicting lifestyles and emergence of pathogens.</title>
        <authorList>
            <person name="Haridas S."/>
            <person name="Albert R."/>
            <person name="Binder M."/>
            <person name="Bloem J."/>
            <person name="Labutti K."/>
            <person name="Salamov A."/>
            <person name="Andreopoulos B."/>
            <person name="Baker S."/>
            <person name="Barry K."/>
            <person name="Bills G."/>
            <person name="Bluhm B."/>
            <person name="Cannon C."/>
            <person name="Castanera R."/>
            <person name="Culley D."/>
            <person name="Daum C."/>
            <person name="Ezra D."/>
            <person name="Gonzalez J."/>
            <person name="Henrissat B."/>
            <person name="Kuo A."/>
            <person name="Liang C."/>
            <person name="Lipzen A."/>
            <person name="Lutzoni F."/>
            <person name="Magnuson J."/>
            <person name="Mondo S."/>
            <person name="Nolan M."/>
            <person name="Ohm R."/>
            <person name="Pangilinan J."/>
            <person name="Park H.-J."/>
            <person name="Ramirez L."/>
            <person name="Alfaro M."/>
            <person name="Sun H."/>
            <person name="Tritt A."/>
            <person name="Yoshinaga Y."/>
            <person name="Zwiers L.-H."/>
            <person name="Turgeon B."/>
            <person name="Goodwin S."/>
            <person name="Spatafora J."/>
            <person name="Crous P."/>
            <person name="Grigoriev I."/>
        </authorList>
    </citation>
    <scope>NUCLEOTIDE SEQUENCE</scope>
    <source>
        <strain evidence="1">ATCC 36951</strain>
    </source>
</reference>
<proteinExistence type="predicted"/>
<organism evidence="1 2">
    <name type="scientific">Zasmidium cellare ATCC 36951</name>
    <dbReference type="NCBI Taxonomy" id="1080233"/>
    <lineage>
        <taxon>Eukaryota</taxon>
        <taxon>Fungi</taxon>
        <taxon>Dikarya</taxon>
        <taxon>Ascomycota</taxon>
        <taxon>Pezizomycotina</taxon>
        <taxon>Dothideomycetes</taxon>
        <taxon>Dothideomycetidae</taxon>
        <taxon>Mycosphaerellales</taxon>
        <taxon>Mycosphaerellaceae</taxon>
        <taxon>Zasmidium</taxon>
    </lineage>
</organism>
<keyword evidence="2" id="KW-1185">Reference proteome</keyword>
<dbReference type="OrthoDB" id="4364733at2759"/>
<dbReference type="Proteomes" id="UP000799537">
    <property type="component" value="Unassembled WGS sequence"/>
</dbReference>
<dbReference type="GeneID" id="54559328"/>
<name>A0A6A6CKX5_ZASCE</name>
<accession>A0A6A6CKX5</accession>
<gene>
    <name evidence="1" type="ORF">M409DRAFT_21844</name>
</gene>
<dbReference type="AlphaFoldDB" id="A0A6A6CKX5"/>
<dbReference type="EMBL" id="ML993592">
    <property type="protein sequence ID" value="KAF2167691.1"/>
    <property type="molecule type" value="Genomic_DNA"/>
</dbReference>
<evidence type="ECO:0000313" key="1">
    <source>
        <dbReference type="EMBL" id="KAF2167691.1"/>
    </source>
</evidence>